<evidence type="ECO:0000256" key="5">
    <source>
        <dbReference type="ARBA" id="ARBA00023136"/>
    </source>
</evidence>
<name>A0A936F0G9_9BACT</name>
<comment type="similarity">
    <text evidence="2 6">Belongs to the GDT1 family.</text>
</comment>
<dbReference type="GO" id="GO:0016020">
    <property type="term" value="C:membrane"/>
    <property type="evidence" value="ECO:0007669"/>
    <property type="project" value="UniProtKB-SubCell"/>
</dbReference>
<dbReference type="InterPro" id="IPR001727">
    <property type="entry name" value="GDT1-like"/>
</dbReference>
<evidence type="ECO:0000256" key="2">
    <source>
        <dbReference type="ARBA" id="ARBA00009190"/>
    </source>
</evidence>
<feature type="transmembrane region" description="Helical" evidence="6">
    <location>
        <begin position="35"/>
        <end position="62"/>
    </location>
</feature>
<comment type="subcellular location">
    <subcellularLocation>
        <location evidence="1 6">Membrane</location>
        <topology evidence="1 6">Multi-pass membrane protein</topology>
    </subcellularLocation>
</comment>
<evidence type="ECO:0000256" key="4">
    <source>
        <dbReference type="ARBA" id="ARBA00022989"/>
    </source>
</evidence>
<dbReference type="AlphaFoldDB" id="A0A936F0G9"/>
<organism evidence="7 8">
    <name type="scientific">Candidatus Geothrix odensensis</name>
    <dbReference type="NCBI Taxonomy" id="2954440"/>
    <lineage>
        <taxon>Bacteria</taxon>
        <taxon>Pseudomonadati</taxon>
        <taxon>Acidobacteriota</taxon>
        <taxon>Holophagae</taxon>
        <taxon>Holophagales</taxon>
        <taxon>Holophagaceae</taxon>
        <taxon>Geothrix</taxon>
    </lineage>
</organism>
<dbReference type="Pfam" id="PF01169">
    <property type="entry name" value="GDT1"/>
    <property type="match status" value="1"/>
</dbReference>
<evidence type="ECO:0000313" key="7">
    <source>
        <dbReference type="EMBL" id="MBK8571903.1"/>
    </source>
</evidence>
<keyword evidence="3 6" id="KW-0812">Transmembrane</keyword>
<keyword evidence="5 6" id="KW-0472">Membrane</keyword>
<dbReference type="EMBL" id="JADKCH010000002">
    <property type="protein sequence ID" value="MBK8571903.1"/>
    <property type="molecule type" value="Genomic_DNA"/>
</dbReference>
<accession>A0A936F0G9</accession>
<evidence type="ECO:0000256" key="6">
    <source>
        <dbReference type="RuleBase" id="RU365102"/>
    </source>
</evidence>
<gene>
    <name evidence="7" type="ORF">IPN91_04495</name>
</gene>
<comment type="caution">
    <text evidence="7">The sequence shown here is derived from an EMBL/GenBank/DDBJ whole genome shotgun (WGS) entry which is preliminary data.</text>
</comment>
<proteinExistence type="inferred from homology"/>
<feature type="transmembrane region" description="Helical" evidence="6">
    <location>
        <begin position="69"/>
        <end position="87"/>
    </location>
</feature>
<dbReference type="Proteomes" id="UP000709959">
    <property type="component" value="Unassembled WGS sequence"/>
</dbReference>
<reference evidence="7 8" key="1">
    <citation type="submission" date="2020-10" db="EMBL/GenBank/DDBJ databases">
        <title>Connecting structure to function with the recovery of over 1000 high-quality activated sludge metagenome-assembled genomes encoding full-length rRNA genes using long-read sequencing.</title>
        <authorList>
            <person name="Singleton C.M."/>
            <person name="Petriglieri F."/>
            <person name="Kristensen J.M."/>
            <person name="Kirkegaard R.H."/>
            <person name="Michaelsen T.Y."/>
            <person name="Andersen M.H."/>
            <person name="Karst S.M."/>
            <person name="Dueholm M.S."/>
            <person name="Nielsen P.H."/>
            <person name="Albertsen M."/>
        </authorList>
    </citation>
    <scope>NUCLEOTIDE SEQUENCE [LARGE SCALE GENOMIC DNA]</scope>
    <source>
        <strain evidence="7">OdNE_18-Q3-R46-58_MAXAC.008</strain>
    </source>
</reference>
<evidence type="ECO:0000256" key="1">
    <source>
        <dbReference type="ARBA" id="ARBA00004141"/>
    </source>
</evidence>
<evidence type="ECO:0000313" key="8">
    <source>
        <dbReference type="Proteomes" id="UP000709959"/>
    </source>
</evidence>
<protein>
    <recommendedName>
        <fullName evidence="6">GDT1 family protein</fullName>
    </recommendedName>
</protein>
<evidence type="ECO:0000256" key="3">
    <source>
        <dbReference type="ARBA" id="ARBA00022692"/>
    </source>
</evidence>
<keyword evidence="4 6" id="KW-1133">Transmembrane helix</keyword>
<dbReference type="GO" id="GO:0046873">
    <property type="term" value="F:metal ion transmembrane transporter activity"/>
    <property type="evidence" value="ECO:0007669"/>
    <property type="project" value="InterPro"/>
</dbReference>
<comment type="caution">
    <text evidence="6">Lacks conserved residue(s) required for the propagation of feature annotation.</text>
</comment>
<sequence length="89" mass="9395">MNRSLFWTTFATVFLAEVGDKTQLAAMTATVRSGQIWTVFLAASAALVCATAIGVALGGVLFKYIPEEAIKWAAGTAFIAVGLWVLIKG</sequence>